<dbReference type="AlphaFoldDB" id="A0A8H8DK89"/>
<dbReference type="Proteomes" id="UP000673691">
    <property type="component" value="Unassembled WGS sequence"/>
</dbReference>
<sequence length="151" mass="16060">MPFGGCGAPERPDFLSVDELRWLLAAVGAVPPYYGRCAPPALRAPKVRTTDDCSRDLSALSSVGFCEQQSKSFGANAEPWEQERLCLPRLAPAARGASPPVLVTTPSGTRVLVLRLVAGLPRRRKAANRLPKGNHPKRAAARGAPAKRAGP</sequence>
<evidence type="ECO:0000256" key="1">
    <source>
        <dbReference type="SAM" id="MobiDB-lite"/>
    </source>
</evidence>
<feature type="compositionally biased region" description="Low complexity" evidence="1">
    <location>
        <begin position="141"/>
        <end position="151"/>
    </location>
</feature>
<reference evidence="2 3" key="1">
    <citation type="journal article" name="Sci. Rep.">
        <title>Genome-scale phylogenetic analyses confirm Olpidium as the closest living zoosporic fungus to the non-flagellated, terrestrial fungi.</title>
        <authorList>
            <person name="Chang Y."/>
            <person name="Rochon D."/>
            <person name="Sekimoto S."/>
            <person name="Wang Y."/>
            <person name="Chovatia M."/>
            <person name="Sandor L."/>
            <person name="Salamov A."/>
            <person name="Grigoriev I.V."/>
            <person name="Stajich J.E."/>
            <person name="Spatafora J.W."/>
        </authorList>
    </citation>
    <scope>NUCLEOTIDE SEQUENCE [LARGE SCALE GENOMIC DNA]</scope>
    <source>
        <strain evidence="2">S191</strain>
    </source>
</reference>
<evidence type="ECO:0000313" key="2">
    <source>
        <dbReference type="EMBL" id="KAG5461423.1"/>
    </source>
</evidence>
<dbReference type="EMBL" id="JAEFCI010003681">
    <property type="protein sequence ID" value="KAG5461423.1"/>
    <property type="molecule type" value="Genomic_DNA"/>
</dbReference>
<keyword evidence="3" id="KW-1185">Reference proteome</keyword>
<feature type="region of interest" description="Disordered" evidence="1">
    <location>
        <begin position="124"/>
        <end position="151"/>
    </location>
</feature>
<gene>
    <name evidence="2" type="ORF">BJ554DRAFT_6390</name>
</gene>
<proteinExistence type="predicted"/>
<accession>A0A8H8DK89</accession>
<feature type="compositionally biased region" description="Basic residues" evidence="1">
    <location>
        <begin position="124"/>
        <end position="140"/>
    </location>
</feature>
<evidence type="ECO:0000313" key="3">
    <source>
        <dbReference type="Proteomes" id="UP000673691"/>
    </source>
</evidence>
<organism evidence="2 3">
    <name type="scientific">Olpidium bornovanus</name>
    <dbReference type="NCBI Taxonomy" id="278681"/>
    <lineage>
        <taxon>Eukaryota</taxon>
        <taxon>Fungi</taxon>
        <taxon>Fungi incertae sedis</taxon>
        <taxon>Olpidiomycota</taxon>
        <taxon>Olpidiomycotina</taxon>
        <taxon>Olpidiomycetes</taxon>
        <taxon>Olpidiales</taxon>
        <taxon>Olpidiaceae</taxon>
        <taxon>Olpidium</taxon>
    </lineage>
</organism>
<name>A0A8H8DK89_9FUNG</name>
<comment type="caution">
    <text evidence="2">The sequence shown here is derived from an EMBL/GenBank/DDBJ whole genome shotgun (WGS) entry which is preliminary data.</text>
</comment>
<protein>
    <submittedName>
        <fullName evidence="2">Uncharacterized protein</fullName>
    </submittedName>
</protein>